<protein>
    <submittedName>
        <fullName evidence="1">Uncharacterized protein</fullName>
    </submittedName>
</protein>
<gene>
    <name evidence="1" type="ORF">HK100_008212</name>
</gene>
<comment type="caution">
    <text evidence="1">The sequence shown here is derived from an EMBL/GenBank/DDBJ whole genome shotgun (WGS) entry which is preliminary data.</text>
</comment>
<reference evidence="1" key="1">
    <citation type="submission" date="2020-05" db="EMBL/GenBank/DDBJ databases">
        <title>Phylogenomic resolution of chytrid fungi.</title>
        <authorList>
            <person name="Stajich J.E."/>
            <person name="Amses K."/>
            <person name="Simmons R."/>
            <person name="Seto K."/>
            <person name="Myers J."/>
            <person name="Bonds A."/>
            <person name="Quandt C.A."/>
            <person name="Barry K."/>
            <person name="Liu P."/>
            <person name="Grigoriev I."/>
            <person name="Longcore J.E."/>
            <person name="James T.Y."/>
        </authorList>
    </citation>
    <scope>NUCLEOTIDE SEQUENCE</scope>
    <source>
        <strain evidence="1">JEL0513</strain>
    </source>
</reference>
<proteinExistence type="predicted"/>
<evidence type="ECO:0000313" key="1">
    <source>
        <dbReference type="EMBL" id="KAJ3087879.1"/>
    </source>
</evidence>
<feature type="non-terminal residue" evidence="1">
    <location>
        <position position="1"/>
    </location>
</feature>
<accession>A0AAD5XBM8</accession>
<feature type="non-terminal residue" evidence="1">
    <location>
        <position position="184"/>
    </location>
</feature>
<keyword evidence="2" id="KW-1185">Reference proteome</keyword>
<sequence>NDKKNKPRFKKHVIASKKKLVETHSEKIFHLQARIMELHKHKEWAERKEDCSYYLTCTGRVMVGIIVVKVDGQEKLKLSDVKDPRHLLDRILDVEGKRNTPQEHVKQDLIAFNDNQQNLMDLNKRLELILKSQSKVIMLIKFYLDQNLHVEFMSNQSFQEIMDILDARVQATDFSTMLRDYIEA</sequence>
<dbReference type="Proteomes" id="UP001211907">
    <property type="component" value="Unassembled WGS sequence"/>
</dbReference>
<evidence type="ECO:0000313" key="2">
    <source>
        <dbReference type="Proteomes" id="UP001211907"/>
    </source>
</evidence>
<organism evidence="1 2">
    <name type="scientific">Physocladia obscura</name>
    <dbReference type="NCBI Taxonomy" id="109957"/>
    <lineage>
        <taxon>Eukaryota</taxon>
        <taxon>Fungi</taxon>
        <taxon>Fungi incertae sedis</taxon>
        <taxon>Chytridiomycota</taxon>
        <taxon>Chytridiomycota incertae sedis</taxon>
        <taxon>Chytridiomycetes</taxon>
        <taxon>Chytridiales</taxon>
        <taxon>Chytriomycetaceae</taxon>
        <taxon>Physocladia</taxon>
    </lineage>
</organism>
<dbReference type="EMBL" id="JADGJH010003964">
    <property type="protein sequence ID" value="KAJ3087879.1"/>
    <property type="molecule type" value="Genomic_DNA"/>
</dbReference>
<name>A0AAD5XBM8_9FUNG</name>
<dbReference type="AlphaFoldDB" id="A0AAD5XBM8"/>